<dbReference type="OrthoDB" id="5381672at2759"/>
<name>A0A9W9TNQ7_PENCI</name>
<gene>
    <name evidence="2" type="ORF">N7469_005056</name>
</gene>
<dbReference type="Proteomes" id="UP001147733">
    <property type="component" value="Unassembled WGS sequence"/>
</dbReference>
<dbReference type="EMBL" id="JAPQKT010000004">
    <property type="protein sequence ID" value="KAJ5233290.1"/>
    <property type="molecule type" value="Genomic_DNA"/>
</dbReference>
<keyword evidence="1" id="KW-1133">Transmembrane helix</keyword>
<proteinExistence type="predicted"/>
<reference evidence="2" key="2">
    <citation type="journal article" date="2023" name="IMA Fungus">
        <title>Comparative genomic study of the Penicillium genus elucidates a diverse pangenome and 15 lateral gene transfer events.</title>
        <authorList>
            <person name="Petersen C."/>
            <person name="Sorensen T."/>
            <person name="Nielsen M.R."/>
            <person name="Sondergaard T.E."/>
            <person name="Sorensen J.L."/>
            <person name="Fitzpatrick D.A."/>
            <person name="Frisvad J.C."/>
            <person name="Nielsen K.L."/>
        </authorList>
    </citation>
    <scope>NUCLEOTIDE SEQUENCE</scope>
    <source>
        <strain evidence="2">IBT 23319</strain>
    </source>
</reference>
<comment type="caution">
    <text evidence="2">The sequence shown here is derived from an EMBL/GenBank/DDBJ whole genome shotgun (WGS) entry which is preliminary data.</text>
</comment>
<feature type="transmembrane region" description="Helical" evidence="1">
    <location>
        <begin position="143"/>
        <end position="168"/>
    </location>
</feature>
<feature type="transmembrane region" description="Helical" evidence="1">
    <location>
        <begin position="513"/>
        <end position="531"/>
    </location>
</feature>
<evidence type="ECO:0000313" key="3">
    <source>
        <dbReference type="Proteomes" id="UP001147733"/>
    </source>
</evidence>
<dbReference type="GeneID" id="81383143"/>
<keyword evidence="3" id="KW-1185">Reference proteome</keyword>
<feature type="transmembrane region" description="Helical" evidence="1">
    <location>
        <begin position="658"/>
        <end position="682"/>
    </location>
</feature>
<keyword evidence="1" id="KW-0472">Membrane</keyword>
<dbReference type="RefSeq" id="XP_056500790.1">
    <property type="nucleotide sequence ID" value="XM_056643976.1"/>
</dbReference>
<keyword evidence="1" id="KW-0812">Transmembrane</keyword>
<organism evidence="2 3">
    <name type="scientific">Penicillium citrinum</name>
    <dbReference type="NCBI Taxonomy" id="5077"/>
    <lineage>
        <taxon>Eukaryota</taxon>
        <taxon>Fungi</taxon>
        <taxon>Dikarya</taxon>
        <taxon>Ascomycota</taxon>
        <taxon>Pezizomycotina</taxon>
        <taxon>Eurotiomycetes</taxon>
        <taxon>Eurotiomycetidae</taxon>
        <taxon>Eurotiales</taxon>
        <taxon>Aspergillaceae</taxon>
        <taxon>Penicillium</taxon>
    </lineage>
</organism>
<evidence type="ECO:0000256" key="1">
    <source>
        <dbReference type="SAM" id="Phobius"/>
    </source>
</evidence>
<sequence>MEGRNSQIALQALSRRSSVSEMTPGTSSIYGEDVTRAGATHDINSAAGETHQPHDELPAYSRAAPPGQFAGRGNSAVLHRSGEFPFFTILFLALIMYSWVVLVILSFRPISTHSWEPHTGRYNDYPKNLNYKLDERLYRSARIIQSIASALVLPWTSAVCAYAAVIFVQNQKDGLSLTMRQVMNLADRRWMDGTIIADIFSGGWKKNGSTFLAVAIFLHFFALLIYPIQSIVISPTTRHVPTFPVEMGQISDLSRMREDQDHILGSDVVQARSAFAKADRHTWQPQLWEEGGHQQFATFKNLSDMNNPFYCPLPNGFNGGVLRQYAPRINSNATVQVVDRSEYARDCEYESANLFARYSSVYTRNPGGTYENNRTWEISACMMSTSTGSPWVETRDRQEFSETLYINVTNPDIDYSLSPLANGTLYKINLRTIAGYFELPNYMNNQTASPLFFSDPTGGCEEGGYGCVRQAARYYYNPSRQVKRQSDDTDNSTITTDETLPWKHMMTARKGPLMTTALAIFGPGSFLNTFFAEYDSMKRKLIDANISSGDIDYSRANSLCIELAPLMNMYSASGLSYVGTDSCISSYFSEIGNYYYSSNPHDLVARWLDSMFNDREVLKNTFDAAAFLVNKRFVEALYPTFDIYQDLGAEIGAPESTVAGIIVATIFLGLWIIPLIALAFYGSVNPRWTSRLDSFAMLRFGAFYGSGIFPMLVSRKTKNIKELDEVSGVVRDAGTVNDDPIIPVGRVGLGEGKPLRRSRRYECYKGDSEPLTPSELSKIRRGG</sequence>
<accession>A0A9W9TNQ7</accession>
<feature type="transmembrane region" description="Helical" evidence="1">
    <location>
        <begin position="84"/>
        <end position="107"/>
    </location>
</feature>
<evidence type="ECO:0000313" key="2">
    <source>
        <dbReference type="EMBL" id="KAJ5233290.1"/>
    </source>
</evidence>
<reference evidence="2" key="1">
    <citation type="submission" date="2022-11" db="EMBL/GenBank/DDBJ databases">
        <authorList>
            <person name="Petersen C."/>
        </authorList>
    </citation>
    <scope>NUCLEOTIDE SEQUENCE</scope>
    <source>
        <strain evidence="2">IBT 23319</strain>
    </source>
</reference>
<feature type="transmembrane region" description="Helical" evidence="1">
    <location>
        <begin position="210"/>
        <end position="228"/>
    </location>
</feature>
<protein>
    <submittedName>
        <fullName evidence="2">Uncharacterized protein</fullName>
    </submittedName>
</protein>
<dbReference type="AlphaFoldDB" id="A0A9W9TNQ7"/>
<feature type="transmembrane region" description="Helical" evidence="1">
    <location>
        <begin position="694"/>
        <end position="713"/>
    </location>
</feature>